<organism evidence="2 3">
    <name type="scientific">Rhodocollybia butyracea</name>
    <dbReference type="NCBI Taxonomy" id="206335"/>
    <lineage>
        <taxon>Eukaryota</taxon>
        <taxon>Fungi</taxon>
        <taxon>Dikarya</taxon>
        <taxon>Basidiomycota</taxon>
        <taxon>Agaricomycotina</taxon>
        <taxon>Agaricomycetes</taxon>
        <taxon>Agaricomycetidae</taxon>
        <taxon>Agaricales</taxon>
        <taxon>Marasmiineae</taxon>
        <taxon>Omphalotaceae</taxon>
        <taxon>Rhodocollybia</taxon>
    </lineage>
</organism>
<evidence type="ECO:0000313" key="2">
    <source>
        <dbReference type="EMBL" id="KAF9072844.1"/>
    </source>
</evidence>
<dbReference type="InterPro" id="IPR041457">
    <property type="entry name" value="CxC2_KDZ-assoc"/>
</dbReference>
<accession>A0A9P5UB93</accession>
<dbReference type="Proteomes" id="UP000772434">
    <property type="component" value="Unassembled WGS sequence"/>
</dbReference>
<evidence type="ECO:0000313" key="3">
    <source>
        <dbReference type="Proteomes" id="UP000772434"/>
    </source>
</evidence>
<sequence length="957" mass="109617">GENCAGCKSPDPVFRCADEECAGLGMRCKECMVKSHQCLPFHWMEEWDGSMFWTRTLQSLGLRIQLGHKAGSACLLPQPAHTDFAVLHTNGIHEINLDFCGCQPNLLQRTQLLHSHWWPGTVFSPQSACTFMSLRQFHTFNCIAKIPAYDYYKGLETMTENRTREKPKDRYRTLLQCMVEWRHLKMCKRAGRGHDPSGVMGTQPGELAVECPACPHPDRNIPTDWKRWPSELQYLFYKFVAVDANFRLRNKLVSTHAKNPTLGDGFAYFVPYSDYIDWVKKFVDQTEISSCSGFAAIFLANLKNIKGLQTTGVGGCCCGRHGFWLPNGIGDLQKGERYCNMDYIFAQAVKGLDCMIILSYDIACQWGRNFWVRLEELKDKIDFRITEDNLIFLIPKFHLPAHQPGCQVPYSFHFTPGCGETHGEVIEGNWAITNKAASQTKEMGPGNRAVTLDDIFGHHNYRLLQNLDRLLGQRLLTALRQAKEQGQGFERFSEGLEMNVGKEVLDKWKTLVVEWEKDHSKLCPYETLNEDKNALKKVEIRLANEEHEAMVRGTMVHSSSVTVFLVLGLNIEEQQRQLEVDLKISSPFTPAQTLTIQKQQTVILRHIQQFCGLQATFMPRLQDFLTPSQRHNLDDPDTDKPERIKLFMPSELANQAARSTACAGKIWEQEGELRQGEAIDALNAVRQGLRARTLTNNFKLKNITGQKHNTRAQGVLRHIDLNINSNKIRYRFARNALFRLWGHGDWEKQLQILKDGDVRGLNERALNAEEIAQEEYLRERGLLNELQTAGIASPGVAVVMGDTGKRTLSWIWYDALVDSDDPEFQDALRVEWCKARARSLRWKEEVLLLCEELRRMKEFSRWKAKWWKNQIGRRENLGKELQEGLTAYALQHAAFEEHQAELVSSRWDYVVEHAKGVRPDIPNLEILFENVLDIGHSYAEDEDMGLEQEVEGGVMVE</sequence>
<keyword evidence="3" id="KW-1185">Reference proteome</keyword>
<reference evidence="2" key="1">
    <citation type="submission" date="2020-11" db="EMBL/GenBank/DDBJ databases">
        <authorList>
            <consortium name="DOE Joint Genome Institute"/>
            <person name="Ahrendt S."/>
            <person name="Riley R."/>
            <person name="Andreopoulos W."/>
            <person name="Labutti K."/>
            <person name="Pangilinan J."/>
            <person name="Ruiz-Duenas F.J."/>
            <person name="Barrasa J.M."/>
            <person name="Sanchez-Garcia M."/>
            <person name="Camarero S."/>
            <person name="Miyauchi S."/>
            <person name="Serrano A."/>
            <person name="Linde D."/>
            <person name="Babiker R."/>
            <person name="Drula E."/>
            <person name="Ayuso-Fernandez I."/>
            <person name="Pacheco R."/>
            <person name="Padilla G."/>
            <person name="Ferreira P."/>
            <person name="Barriuso J."/>
            <person name="Kellner H."/>
            <person name="Castanera R."/>
            <person name="Alfaro M."/>
            <person name="Ramirez L."/>
            <person name="Pisabarro A.G."/>
            <person name="Kuo A."/>
            <person name="Tritt A."/>
            <person name="Lipzen A."/>
            <person name="He G."/>
            <person name="Yan M."/>
            <person name="Ng V."/>
            <person name="Cullen D."/>
            <person name="Martin F."/>
            <person name="Rosso M.-N."/>
            <person name="Henrissat B."/>
            <person name="Hibbett D."/>
            <person name="Martinez A.T."/>
            <person name="Grigoriev I.V."/>
        </authorList>
    </citation>
    <scope>NUCLEOTIDE SEQUENCE</scope>
    <source>
        <strain evidence="2">AH 40177</strain>
    </source>
</reference>
<name>A0A9P5UB93_9AGAR</name>
<dbReference type="OrthoDB" id="3235114at2759"/>
<dbReference type="AlphaFoldDB" id="A0A9P5UB93"/>
<dbReference type="PANTHER" id="PTHR33096">
    <property type="entry name" value="CXC2 DOMAIN-CONTAINING PROTEIN"/>
    <property type="match status" value="1"/>
</dbReference>
<dbReference type="InterPro" id="IPR040521">
    <property type="entry name" value="KDZ"/>
</dbReference>
<feature type="domain" description="CxC2-like cysteine cluster KDZ transposase-associated" evidence="1">
    <location>
        <begin position="57"/>
        <end position="161"/>
    </location>
</feature>
<dbReference type="Pfam" id="PF18758">
    <property type="entry name" value="KDZ"/>
    <property type="match status" value="1"/>
</dbReference>
<gene>
    <name evidence="2" type="ORF">BDP27DRAFT_1216848</name>
</gene>
<dbReference type="Pfam" id="PF18803">
    <property type="entry name" value="CxC2"/>
    <property type="match status" value="1"/>
</dbReference>
<dbReference type="PANTHER" id="PTHR33096:SF1">
    <property type="entry name" value="CXC1-LIKE CYSTEINE CLUSTER ASSOCIATED WITH KDZ TRANSPOSASES DOMAIN-CONTAINING PROTEIN"/>
    <property type="match status" value="1"/>
</dbReference>
<feature type="non-terminal residue" evidence="2">
    <location>
        <position position="1"/>
    </location>
</feature>
<dbReference type="EMBL" id="JADNRY010000021">
    <property type="protein sequence ID" value="KAF9072844.1"/>
    <property type="molecule type" value="Genomic_DNA"/>
</dbReference>
<evidence type="ECO:0000259" key="1">
    <source>
        <dbReference type="Pfam" id="PF18803"/>
    </source>
</evidence>
<comment type="caution">
    <text evidence="2">The sequence shown here is derived from an EMBL/GenBank/DDBJ whole genome shotgun (WGS) entry which is preliminary data.</text>
</comment>
<proteinExistence type="predicted"/>
<protein>
    <recommendedName>
        <fullName evidence="1">CxC2-like cysteine cluster KDZ transposase-associated domain-containing protein</fullName>
    </recommendedName>
</protein>